<reference evidence="1 2" key="1">
    <citation type="submission" date="2018-01" db="EMBL/GenBank/DDBJ databases">
        <title>Bacillus asahii Genome sequencing and assembly.</title>
        <authorList>
            <person name="Jiang H."/>
            <person name="Feng Y."/>
            <person name="Zhao F."/>
            <person name="Lin X."/>
        </authorList>
    </citation>
    <scope>NUCLEOTIDE SEQUENCE [LARGE SCALE GENOMIC DNA]</scope>
    <source>
        <strain evidence="1 2">OM18</strain>
    </source>
</reference>
<dbReference type="EMBL" id="CP026095">
    <property type="protein sequence ID" value="AZV42699.1"/>
    <property type="molecule type" value="Genomic_DNA"/>
</dbReference>
<evidence type="ECO:0000313" key="2">
    <source>
        <dbReference type="Proteomes" id="UP000283095"/>
    </source>
</evidence>
<gene>
    <name evidence="1" type="ORF">BAOM_2090</name>
</gene>
<organism evidence="1 2">
    <name type="scientific">Peribacillus asahii</name>
    <dbReference type="NCBI Taxonomy" id="228899"/>
    <lineage>
        <taxon>Bacteria</taxon>
        <taxon>Bacillati</taxon>
        <taxon>Bacillota</taxon>
        <taxon>Bacilli</taxon>
        <taxon>Bacillales</taxon>
        <taxon>Bacillaceae</taxon>
        <taxon>Peribacillus</taxon>
    </lineage>
</organism>
<dbReference type="RefSeq" id="WP_127760122.1">
    <property type="nucleotide sequence ID" value="NZ_CP026095.1"/>
</dbReference>
<dbReference type="Proteomes" id="UP000283095">
    <property type="component" value="Chromosome"/>
</dbReference>
<evidence type="ECO:0000313" key="1">
    <source>
        <dbReference type="EMBL" id="AZV42699.1"/>
    </source>
</evidence>
<dbReference type="KEGG" id="pasa:BAOM_2090"/>
<dbReference type="AlphaFoldDB" id="A0A3Q9RM12"/>
<sequence>MNDKLMEFLLRDEVSKLTDEKRKVYQFIVKEEDLLAEKAETADQLLQLLTKHPPYRLAARHFNMSVEEITRFMQEIEAEISERMEVRYKKVKWIDYTKKVKQSNAKDSKKHLYLFIN</sequence>
<accession>A0A3Q9RM12</accession>
<proteinExistence type="predicted"/>
<protein>
    <submittedName>
        <fullName evidence="1">Uncharacterized protein</fullName>
    </submittedName>
</protein>
<name>A0A3Q9RM12_9BACI</name>
<dbReference type="OrthoDB" id="2720271at2"/>